<reference evidence="2" key="1">
    <citation type="journal article" date="2014" name="Front. Microbiol.">
        <title>High frequency of phylogenetically diverse reductive dehalogenase-homologous genes in deep subseafloor sedimentary metagenomes.</title>
        <authorList>
            <person name="Kawai M."/>
            <person name="Futagami T."/>
            <person name="Toyoda A."/>
            <person name="Takaki Y."/>
            <person name="Nishi S."/>
            <person name="Hori S."/>
            <person name="Arai W."/>
            <person name="Tsubouchi T."/>
            <person name="Morono Y."/>
            <person name="Uchiyama I."/>
            <person name="Ito T."/>
            <person name="Fujiyama A."/>
            <person name="Inagaki F."/>
            <person name="Takami H."/>
        </authorList>
    </citation>
    <scope>NUCLEOTIDE SEQUENCE</scope>
    <source>
        <strain evidence="2">Expedition CK06-06</strain>
    </source>
</reference>
<dbReference type="Gene3D" id="3.30.420.40">
    <property type="match status" value="2"/>
</dbReference>
<evidence type="ECO:0000313" key="2">
    <source>
        <dbReference type="EMBL" id="GAI61740.1"/>
    </source>
</evidence>
<dbReference type="InterPro" id="IPR002731">
    <property type="entry name" value="ATPase_BadF"/>
</dbReference>
<dbReference type="InterPro" id="IPR043129">
    <property type="entry name" value="ATPase_NBD"/>
</dbReference>
<dbReference type="SUPFAM" id="SSF53067">
    <property type="entry name" value="Actin-like ATPase domain"/>
    <property type="match status" value="2"/>
</dbReference>
<feature type="non-terminal residue" evidence="2">
    <location>
        <position position="1"/>
    </location>
</feature>
<dbReference type="InterPro" id="IPR052519">
    <property type="entry name" value="Euk-type_GlcNAc_Kinase"/>
</dbReference>
<dbReference type="PANTHER" id="PTHR43190">
    <property type="entry name" value="N-ACETYL-D-GLUCOSAMINE KINASE"/>
    <property type="match status" value="1"/>
</dbReference>
<dbReference type="EMBL" id="BARW01004310">
    <property type="protein sequence ID" value="GAI61740.1"/>
    <property type="molecule type" value="Genomic_DNA"/>
</dbReference>
<dbReference type="AlphaFoldDB" id="X1RF12"/>
<protein>
    <recommendedName>
        <fullName evidence="1">ATPase BadF/BadG/BcrA/BcrD type domain-containing protein</fullName>
    </recommendedName>
</protein>
<comment type="caution">
    <text evidence="2">The sequence shown here is derived from an EMBL/GenBank/DDBJ whole genome shotgun (WGS) entry which is preliminary data.</text>
</comment>
<proteinExistence type="predicted"/>
<dbReference type="PANTHER" id="PTHR43190:SF3">
    <property type="entry name" value="N-ACETYL-D-GLUCOSAMINE KINASE"/>
    <property type="match status" value="1"/>
</dbReference>
<sequence length="286" mass="31592">GVDCGGSKTTIQVTDKSGKKIMQTFSGPASYKSVGGITKAIENLNRGVFRAIKSLKKSSSIYFESSCFGMAGYDTPEDFNTFKRIVFNEKLKKYLNYNKTIIVNDNMLGLEAGSQSKNKIIIDAGSGSNCFGINENGKRAKASGWEYILADEGSAYQSGLKALKAVMRAYDGRGEGTLLKDTILKELNLKDVPNLVKWIYEIPFPREKISYLAKTICHTAELGDKISIRILAEEAEEAAISVRAVARKLGFKDNTIDLVLVGGLFKCEKYFKNVMVKILIKEYPNI</sequence>
<name>X1RF12_9ZZZZ</name>
<accession>X1RF12</accession>
<evidence type="ECO:0000259" key="1">
    <source>
        <dbReference type="Pfam" id="PF01869"/>
    </source>
</evidence>
<gene>
    <name evidence="2" type="ORF">S12H4_10200</name>
</gene>
<feature type="domain" description="ATPase BadF/BadG/BcrA/BcrD type" evidence="1">
    <location>
        <begin position="1"/>
        <end position="276"/>
    </location>
</feature>
<dbReference type="Pfam" id="PF01869">
    <property type="entry name" value="BcrAD_BadFG"/>
    <property type="match status" value="1"/>
</dbReference>
<organism evidence="2">
    <name type="scientific">marine sediment metagenome</name>
    <dbReference type="NCBI Taxonomy" id="412755"/>
    <lineage>
        <taxon>unclassified sequences</taxon>
        <taxon>metagenomes</taxon>
        <taxon>ecological metagenomes</taxon>
    </lineage>
</organism>
<feature type="non-terminal residue" evidence="2">
    <location>
        <position position="286"/>
    </location>
</feature>
<dbReference type="CDD" id="cd24007">
    <property type="entry name" value="ASKHA_NBD_eukNAGK-like"/>
    <property type="match status" value="1"/>
</dbReference>